<evidence type="ECO:0000313" key="2">
    <source>
        <dbReference type="Proteomes" id="UP000805193"/>
    </source>
</evidence>
<organism evidence="1 2">
    <name type="scientific">Ixodes persulcatus</name>
    <name type="common">Taiga tick</name>
    <dbReference type="NCBI Taxonomy" id="34615"/>
    <lineage>
        <taxon>Eukaryota</taxon>
        <taxon>Metazoa</taxon>
        <taxon>Ecdysozoa</taxon>
        <taxon>Arthropoda</taxon>
        <taxon>Chelicerata</taxon>
        <taxon>Arachnida</taxon>
        <taxon>Acari</taxon>
        <taxon>Parasitiformes</taxon>
        <taxon>Ixodida</taxon>
        <taxon>Ixodoidea</taxon>
        <taxon>Ixodidae</taxon>
        <taxon>Ixodinae</taxon>
        <taxon>Ixodes</taxon>
    </lineage>
</organism>
<sequence>MRAVEADNAKCSPLQKEDELLMRILGSILTPARFELVSSNGHASNGSSMEKVSGSRNYESIRLEWKNLTFKVKSGKVKKALVSNLSGLARPGTLTAIMGPSGAGKTTLLNLLTGFYDKNYEGEVQINGYVRDQQLFNKQSCYVMQEDRLLPALTVHEAITMSVELRMPMMKDQEKKEKVDQSIDEWGLFECRNTRTENLSGGQRKRLAIAQELVNNPPVLFLDEPTSGLDNVSSLMCVEILKRLAEQGHTVICSIHTPSAKIFSHFDMLYMVSQGRCIYNGQVDGLLGFLSKHNLNCPHYHNPADYIAEVAAGDYGNYVDKLSSEFTLPLPVSSSNEDEKFRTKYGGRIMSAEAVTKSGLVKFQNSSGAFIDVFIHLIRLHLQSTLVEYHGKVYRKRSGVCIGSCLAPAFSEVYMAAVDCAVLRELGIVAPGVHIFRYVDDYLVINDPFPIEISVLMRENRNCWYSVKVYYLANYITEIPFL</sequence>
<gene>
    <name evidence="1" type="ORF">HPB47_020938</name>
</gene>
<evidence type="ECO:0000313" key="1">
    <source>
        <dbReference type="EMBL" id="KAG0432358.1"/>
    </source>
</evidence>
<feature type="non-terminal residue" evidence="1">
    <location>
        <position position="482"/>
    </location>
</feature>
<reference evidence="1 2" key="1">
    <citation type="journal article" date="2020" name="Cell">
        <title>Large-Scale Comparative Analyses of Tick Genomes Elucidate Their Genetic Diversity and Vector Capacities.</title>
        <authorList>
            <consortium name="Tick Genome and Microbiome Consortium (TIGMIC)"/>
            <person name="Jia N."/>
            <person name="Wang J."/>
            <person name="Shi W."/>
            <person name="Du L."/>
            <person name="Sun Y."/>
            <person name="Zhan W."/>
            <person name="Jiang J.F."/>
            <person name="Wang Q."/>
            <person name="Zhang B."/>
            <person name="Ji P."/>
            <person name="Bell-Sakyi L."/>
            <person name="Cui X.M."/>
            <person name="Yuan T.T."/>
            <person name="Jiang B.G."/>
            <person name="Yang W.F."/>
            <person name="Lam T.T."/>
            <person name="Chang Q.C."/>
            <person name="Ding S.J."/>
            <person name="Wang X.J."/>
            <person name="Zhu J.G."/>
            <person name="Ruan X.D."/>
            <person name="Zhao L."/>
            <person name="Wei J.T."/>
            <person name="Ye R.Z."/>
            <person name="Que T.C."/>
            <person name="Du C.H."/>
            <person name="Zhou Y.H."/>
            <person name="Cheng J.X."/>
            <person name="Dai P.F."/>
            <person name="Guo W.B."/>
            <person name="Han X.H."/>
            <person name="Huang E.J."/>
            <person name="Li L.F."/>
            <person name="Wei W."/>
            <person name="Gao Y.C."/>
            <person name="Liu J.Z."/>
            <person name="Shao H.Z."/>
            <person name="Wang X."/>
            <person name="Wang C.C."/>
            <person name="Yang T.C."/>
            <person name="Huo Q.B."/>
            <person name="Li W."/>
            <person name="Chen H.Y."/>
            <person name="Chen S.E."/>
            <person name="Zhou L.G."/>
            <person name="Ni X.B."/>
            <person name="Tian J.H."/>
            <person name="Sheng Y."/>
            <person name="Liu T."/>
            <person name="Pan Y.S."/>
            <person name="Xia L.Y."/>
            <person name="Li J."/>
            <person name="Zhao F."/>
            <person name="Cao W.C."/>
        </authorList>
    </citation>
    <scope>NUCLEOTIDE SEQUENCE [LARGE SCALE GENOMIC DNA]</scope>
    <source>
        <strain evidence="1">Iper-2018</strain>
    </source>
</reference>
<accession>A0AC60QG87</accession>
<keyword evidence="2" id="KW-1185">Reference proteome</keyword>
<name>A0AC60QG87_IXOPE</name>
<dbReference type="EMBL" id="JABSTQ010009160">
    <property type="protein sequence ID" value="KAG0432358.1"/>
    <property type="molecule type" value="Genomic_DNA"/>
</dbReference>
<proteinExistence type="predicted"/>
<comment type="caution">
    <text evidence="1">The sequence shown here is derived from an EMBL/GenBank/DDBJ whole genome shotgun (WGS) entry which is preliminary data.</text>
</comment>
<protein>
    <submittedName>
        <fullName evidence="1">Uncharacterized protein</fullName>
    </submittedName>
</protein>
<dbReference type="Proteomes" id="UP000805193">
    <property type="component" value="Unassembled WGS sequence"/>
</dbReference>